<gene>
    <name evidence="2" type="ORF">GCM10023331_04180</name>
</gene>
<accession>A0ABP9CYT0</accession>
<dbReference type="InterPro" id="IPR023214">
    <property type="entry name" value="HAD_sf"/>
</dbReference>
<dbReference type="CDD" id="cd07515">
    <property type="entry name" value="HAD-like"/>
    <property type="match status" value="1"/>
</dbReference>
<dbReference type="Pfam" id="PF00702">
    <property type="entry name" value="Hydrolase"/>
    <property type="match status" value="1"/>
</dbReference>
<protein>
    <submittedName>
        <fullName evidence="2">HAD family hydrolase</fullName>
    </submittedName>
</protein>
<dbReference type="Gene3D" id="3.40.50.1000">
    <property type="entry name" value="HAD superfamily/HAD-like"/>
    <property type="match status" value="1"/>
</dbReference>
<dbReference type="GO" id="GO:0016787">
    <property type="term" value="F:hydrolase activity"/>
    <property type="evidence" value="ECO:0007669"/>
    <property type="project" value="UniProtKB-KW"/>
</dbReference>
<evidence type="ECO:0000313" key="2">
    <source>
        <dbReference type="EMBL" id="GAA4822951.1"/>
    </source>
</evidence>
<dbReference type="InterPro" id="IPR051540">
    <property type="entry name" value="S-2-haloacid_dehalogenase"/>
</dbReference>
<evidence type="ECO:0000313" key="3">
    <source>
        <dbReference type="Proteomes" id="UP001500298"/>
    </source>
</evidence>
<keyword evidence="3" id="KW-1185">Reference proteome</keyword>
<dbReference type="EMBL" id="BAABJX010000009">
    <property type="protein sequence ID" value="GAA4822951.1"/>
    <property type="molecule type" value="Genomic_DNA"/>
</dbReference>
<sequence length="226" mass="25500">MIAFDADDTLWVNEPYFTHAQEKFAKLLSAYIDTSDIHDLLYATEKKNLAVFGYGGKSFTLSMIETAIELSEEKITGKEIQQIIDFGKELLTSPIELLDGVKDTLEALKGSYQLMVLTKGDLFDQEAKLARSGLASYFDHVEIVSEKDEATYKALFQRHNVKAEEVMMIGNSLKSDILPMIALGAQAVHVPYHTTWVHELVDESTLEGKAYQTVSNIREILTFFEY</sequence>
<organism evidence="2 3">
    <name type="scientific">Algivirga pacifica</name>
    <dbReference type="NCBI Taxonomy" id="1162670"/>
    <lineage>
        <taxon>Bacteria</taxon>
        <taxon>Pseudomonadati</taxon>
        <taxon>Bacteroidota</taxon>
        <taxon>Cytophagia</taxon>
        <taxon>Cytophagales</taxon>
        <taxon>Flammeovirgaceae</taxon>
        <taxon>Algivirga</taxon>
    </lineage>
</organism>
<dbReference type="InterPro" id="IPR023198">
    <property type="entry name" value="PGP-like_dom2"/>
</dbReference>
<dbReference type="PANTHER" id="PTHR43316">
    <property type="entry name" value="HYDROLASE, HALOACID DELAHOGENASE-RELATED"/>
    <property type="match status" value="1"/>
</dbReference>
<dbReference type="SFLD" id="SFLDS00003">
    <property type="entry name" value="Haloacid_Dehalogenase"/>
    <property type="match status" value="1"/>
</dbReference>
<proteinExistence type="predicted"/>
<dbReference type="Gene3D" id="1.10.150.240">
    <property type="entry name" value="Putative phosphatase, domain 2"/>
    <property type="match status" value="1"/>
</dbReference>
<dbReference type="SUPFAM" id="SSF56784">
    <property type="entry name" value="HAD-like"/>
    <property type="match status" value="1"/>
</dbReference>
<evidence type="ECO:0000256" key="1">
    <source>
        <dbReference type="ARBA" id="ARBA00022801"/>
    </source>
</evidence>
<dbReference type="SFLD" id="SFLDG01129">
    <property type="entry name" value="C1.5:_HAD__Beta-PGM__Phosphata"/>
    <property type="match status" value="1"/>
</dbReference>
<name>A0ABP9CYT0_9BACT</name>
<dbReference type="PANTHER" id="PTHR43316:SF8">
    <property type="entry name" value="HAD FAMILY HYDROLASE"/>
    <property type="match status" value="1"/>
</dbReference>
<dbReference type="Proteomes" id="UP001500298">
    <property type="component" value="Unassembled WGS sequence"/>
</dbReference>
<reference evidence="3" key="1">
    <citation type="journal article" date="2019" name="Int. J. Syst. Evol. Microbiol.">
        <title>The Global Catalogue of Microorganisms (GCM) 10K type strain sequencing project: providing services to taxonomists for standard genome sequencing and annotation.</title>
        <authorList>
            <consortium name="The Broad Institute Genomics Platform"/>
            <consortium name="The Broad Institute Genome Sequencing Center for Infectious Disease"/>
            <person name="Wu L."/>
            <person name="Ma J."/>
        </authorList>
    </citation>
    <scope>NUCLEOTIDE SEQUENCE [LARGE SCALE GENOMIC DNA]</scope>
    <source>
        <strain evidence="3">JCM 18326</strain>
    </source>
</reference>
<comment type="caution">
    <text evidence="2">The sequence shown here is derived from an EMBL/GenBank/DDBJ whole genome shotgun (WGS) entry which is preliminary data.</text>
</comment>
<keyword evidence="1 2" id="KW-0378">Hydrolase</keyword>
<dbReference type="InterPro" id="IPR036412">
    <property type="entry name" value="HAD-like_sf"/>
</dbReference>